<dbReference type="GO" id="GO:0009279">
    <property type="term" value="C:cell outer membrane"/>
    <property type="evidence" value="ECO:0007669"/>
    <property type="project" value="TreeGrafter"/>
</dbReference>
<evidence type="ECO:0000259" key="1">
    <source>
        <dbReference type="Pfam" id="PF19838"/>
    </source>
</evidence>
<sequence>MQTNVTAMANIIPDLIRFRITYLLLFFSICSYAQELPDTIPVIAPEVELQPDSILLEQMEANRDTLTAAAPRQKTVLEAPISYSAEDSILVSLDGKKVFLYNKAVVTYQTIELKADYIELDLQTKEVYAEGVPDSAEVVQGTPVFKDGSEEFESKTLRYNFETQKGIITDVKTQQGDGYVHSDRTKKIDAESFILKRGKYTTCDADHPHFYLRMTKAKVISNKKIITGPAYLVLEDFPIYFPMIPFGFFPNSPSYSSGIIIPTYGEEQNRGFFLREGGYYWAASQYFDLTVKGDIYSKGSWGSNLHTNYKKRYKFSGSFDFRYNVNRRSDPGLPDYSRTPGFSLQWSHSQDAKANPFQTFSANVNLSTTSYDKQNSNDVQSYLQTTKSSSISYSKKWENSPFNMSSSFRHSQNSRDSTISLSFPELTFSMSKIYPFKQKGRIGAAKWYEKIGFSYTGNIKNSITAHEEEILKKSLITDWRNGWKHSIPISLPNFNLLKHINISPSISYSERWYTNYIEQNYAYDHIAQKGTLWEDTIYAFKRNYNYSFSLSSQTNIYGMYLVKNPNSRVKAIRHKMSPSVSLSYNPDFTDPKYGFWDTYIDENGREVAYNRFRDGIFGSATGRESGSINFGLTNNLEAKVAAKSDTIASDEDKFQKVKIIDNLGFSGSYNLIADSLNLSNIRINGRTTIKGVNLNFGGTLDPYATDLNGNKINKYMWNEASGLSKLGRLTNANLSFGMSFKSKKKEDEQTEGEGENVEQIVHPDGYIEYYDFDIPWDFRFDYSLSYSKRSPYHDAQINQSLNFSGRLNLTREWNMSLTTNFDVQAREFSFTTFNVNRRLHCWNMSFNFVPFGQRKSYSFTINASSAMLKDLKIDKQRSWFDNR</sequence>
<evidence type="ECO:0000313" key="2">
    <source>
        <dbReference type="EMBL" id="KOH45317.1"/>
    </source>
</evidence>
<dbReference type="EMBL" id="LGIA01000145">
    <property type="protein sequence ID" value="KOH45317.1"/>
    <property type="molecule type" value="Genomic_DNA"/>
</dbReference>
<dbReference type="Proteomes" id="UP000036958">
    <property type="component" value="Unassembled WGS sequence"/>
</dbReference>
<reference evidence="3" key="1">
    <citation type="submission" date="2015-07" db="EMBL/GenBank/DDBJ databases">
        <title>Genome sequencing of Sunxiuqinia dokdonensis strain SK.</title>
        <authorList>
            <person name="Ahn S."/>
            <person name="Kim B.-C."/>
        </authorList>
    </citation>
    <scope>NUCLEOTIDE SEQUENCE [LARGE SCALE GENOMIC DNA]</scope>
    <source>
        <strain evidence="3">SK</strain>
    </source>
</reference>
<dbReference type="PANTHER" id="PTHR30189:SF1">
    <property type="entry name" value="LPS-ASSEMBLY PROTEIN LPTD"/>
    <property type="match status" value="1"/>
</dbReference>
<dbReference type="STRING" id="1409788.NC99_18350"/>
<dbReference type="GO" id="GO:1990351">
    <property type="term" value="C:transporter complex"/>
    <property type="evidence" value="ECO:0007669"/>
    <property type="project" value="TreeGrafter"/>
</dbReference>
<dbReference type="Pfam" id="PF19838">
    <property type="entry name" value="LptD_2"/>
    <property type="match status" value="1"/>
</dbReference>
<name>A0A0L8VAW4_9BACT</name>
<keyword evidence="3" id="KW-1185">Reference proteome</keyword>
<dbReference type="AlphaFoldDB" id="A0A0L8VAW4"/>
<evidence type="ECO:0000313" key="3">
    <source>
        <dbReference type="Proteomes" id="UP000036958"/>
    </source>
</evidence>
<gene>
    <name evidence="2" type="ORF">NC99_18350</name>
</gene>
<organism evidence="2 3">
    <name type="scientific">Sunxiuqinia dokdonensis</name>
    <dbReference type="NCBI Taxonomy" id="1409788"/>
    <lineage>
        <taxon>Bacteria</taxon>
        <taxon>Pseudomonadati</taxon>
        <taxon>Bacteroidota</taxon>
        <taxon>Bacteroidia</taxon>
        <taxon>Marinilabiliales</taxon>
        <taxon>Prolixibacteraceae</taxon>
        <taxon>Sunxiuqinia</taxon>
    </lineage>
</organism>
<dbReference type="PANTHER" id="PTHR30189">
    <property type="entry name" value="LPS-ASSEMBLY PROTEIN"/>
    <property type="match status" value="1"/>
</dbReference>
<dbReference type="InterPro" id="IPR050218">
    <property type="entry name" value="LptD"/>
</dbReference>
<comment type="caution">
    <text evidence="2">The sequence shown here is derived from an EMBL/GenBank/DDBJ whole genome shotgun (WGS) entry which is preliminary data.</text>
</comment>
<dbReference type="InterPro" id="IPR045659">
    <property type="entry name" value="LptD_2"/>
</dbReference>
<feature type="domain" description="LPS-assembly protein LptD central" evidence="1">
    <location>
        <begin position="225"/>
        <end position="703"/>
    </location>
</feature>
<protein>
    <recommendedName>
        <fullName evidence="1">LPS-assembly protein LptD central domain-containing protein</fullName>
    </recommendedName>
</protein>
<proteinExistence type="predicted"/>
<accession>A0A0L8VAW4</accession>